<dbReference type="EMBL" id="PHHF01000004">
    <property type="protein sequence ID" value="PTD27732.1"/>
    <property type="molecule type" value="Genomic_DNA"/>
</dbReference>
<dbReference type="InterPro" id="IPR015867">
    <property type="entry name" value="N-reg_PII/ATP_PRibTrfase_C"/>
</dbReference>
<dbReference type="AlphaFoldDB" id="A0A2T4I858"/>
<gene>
    <name evidence="2" type="ORF">CV103_01000</name>
</gene>
<dbReference type="Gene3D" id="3.30.70.120">
    <property type="match status" value="1"/>
</dbReference>
<accession>A0A2T4I858</accession>
<evidence type="ECO:0000313" key="2">
    <source>
        <dbReference type="EMBL" id="PTD27732.1"/>
    </source>
</evidence>
<keyword evidence="3" id="KW-1185">Reference proteome</keyword>
<evidence type="ECO:0000256" key="1">
    <source>
        <dbReference type="ARBA" id="ARBA00010554"/>
    </source>
</evidence>
<comment type="similarity">
    <text evidence="1">Belongs to the UPF0166 family.</text>
</comment>
<dbReference type="PANTHER" id="PTHR35983:SF1">
    <property type="entry name" value="UPF0166 PROTEIN TM_0021"/>
    <property type="match status" value="1"/>
</dbReference>
<reference evidence="2 3" key="1">
    <citation type="submission" date="2017-11" db="EMBL/GenBank/DDBJ databases">
        <title>Sphingomonas oleivorans sp. nov., isolated from oil-contaminated soil.</title>
        <authorList>
            <person name="Wang L."/>
            <person name="Chen L."/>
        </authorList>
    </citation>
    <scope>NUCLEOTIDE SEQUENCE [LARGE SCALE GENOMIC DNA]</scope>
    <source>
        <strain evidence="2 3">K101</strain>
    </source>
</reference>
<protein>
    <submittedName>
        <fullName evidence="2">Uncharacterized protein</fullName>
    </submittedName>
</protein>
<dbReference type="Proteomes" id="UP000241206">
    <property type="component" value="Unassembled WGS sequence"/>
</dbReference>
<dbReference type="PANTHER" id="PTHR35983">
    <property type="entry name" value="UPF0166 PROTEIN TM_0021"/>
    <property type="match status" value="1"/>
</dbReference>
<evidence type="ECO:0000313" key="3">
    <source>
        <dbReference type="Proteomes" id="UP000241206"/>
    </source>
</evidence>
<dbReference type="Pfam" id="PF02641">
    <property type="entry name" value="DUF190"/>
    <property type="match status" value="1"/>
</dbReference>
<organism evidence="2 3">
    <name type="scientific">Edaphosphingomonas fennica</name>
    <dbReference type="NCBI Taxonomy" id="114404"/>
    <lineage>
        <taxon>Bacteria</taxon>
        <taxon>Pseudomonadati</taxon>
        <taxon>Pseudomonadota</taxon>
        <taxon>Alphaproteobacteria</taxon>
        <taxon>Sphingomonadales</taxon>
        <taxon>Rhizorhabdaceae</taxon>
        <taxon>Edaphosphingomonas</taxon>
    </lineage>
</organism>
<proteinExistence type="inferred from homology"/>
<dbReference type="InterPro" id="IPR003793">
    <property type="entry name" value="UPF0166"/>
</dbReference>
<name>A0A2T4I858_9SPHN</name>
<sequence length="114" mass="12649">MGKSIKLLRIYTDEAAYMGDRNVYEYIASLAREKQLAGVTVLEALIGFGHSPRLHRGHVLESRRAIVIEIVDEEAKLRDFVAALDDVPDVGLMTLEKVEILGGKAEQAIPKTDE</sequence>
<dbReference type="SUPFAM" id="SSF54913">
    <property type="entry name" value="GlnB-like"/>
    <property type="match status" value="1"/>
</dbReference>
<comment type="caution">
    <text evidence="2">The sequence shown here is derived from an EMBL/GenBank/DDBJ whole genome shotgun (WGS) entry which is preliminary data.</text>
</comment>
<dbReference type="InterPro" id="IPR011322">
    <property type="entry name" value="N-reg_PII-like_a/b"/>
</dbReference>
<dbReference type="RefSeq" id="WP_107393666.1">
    <property type="nucleotide sequence ID" value="NZ_PHHF01000004.1"/>
</dbReference>